<dbReference type="GO" id="GO:0042742">
    <property type="term" value="P:defense response to bacterium"/>
    <property type="evidence" value="ECO:0007669"/>
    <property type="project" value="UniProtKB-KW"/>
</dbReference>
<dbReference type="EMBL" id="ATLV01010628">
    <property type="status" value="NOT_ANNOTATED_CDS"/>
    <property type="molecule type" value="Genomic_DNA"/>
</dbReference>
<evidence type="ECO:0000256" key="5">
    <source>
        <dbReference type="ARBA" id="ARBA00022588"/>
    </source>
</evidence>
<evidence type="ECO:0000256" key="7">
    <source>
        <dbReference type="ARBA" id="ARBA00023022"/>
    </source>
</evidence>
<dbReference type="Pfam" id="PF03769">
    <property type="entry name" value="Attacin_C"/>
    <property type="match status" value="1"/>
</dbReference>
<evidence type="ECO:0000256" key="4">
    <source>
        <dbReference type="ARBA" id="ARBA00022529"/>
    </source>
</evidence>
<evidence type="ECO:0000256" key="3">
    <source>
        <dbReference type="ARBA" id="ARBA00022525"/>
    </source>
</evidence>
<dbReference type="Proteomes" id="UP000030765">
    <property type="component" value="Unassembled WGS sequence"/>
</dbReference>
<accession>A0A084VCA5</accession>
<evidence type="ECO:0000256" key="1">
    <source>
        <dbReference type="ARBA" id="ARBA00004613"/>
    </source>
</evidence>
<keyword evidence="5" id="KW-0399">Innate immunity</keyword>
<reference evidence="11" key="2">
    <citation type="submission" date="2020-05" db="UniProtKB">
        <authorList>
            <consortium name="EnsemblMetazoa"/>
        </authorList>
    </citation>
    <scope>IDENTIFICATION</scope>
</reference>
<keyword evidence="12" id="KW-1185">Reference proteome</keyword>
<evidence type="ECO:0000313" key="10">
    <source>
        <dbReference type="EMBL" id="KFB35599.1"/>
    </source>
</evidence>
<keyword evidence="4" id="KW-0929">Antimicrobial</keyword>
<evidence type="ECO:0000256" key="8">
    <source>
        <dbReference type="SAM" id="SignalP"/>
    </source>
</evidence>
<dbReference type="OrthoDB" id="7724017at2759"/>
<dbReference type="VEuPathDB" id="VectorBase:ASIS022213"/>
<protein>
    <submittedName>
        <fullName evidence="10">AGAP005620-PA-like protein</fullName>
    </submittedName>
</protein>
<dbReference type="VEuPathDB" id="VectorBase:ASIC002443"/>
<proteinExistence type="inferred from homology"/>
<keyword evidence="8" id="KW-0732">Signal</keyword>
<evidence type="ECO:0000256" key="2">
    <source>
        <dbReference type="ARBA" id="ARBA00007550"/>
    </source>
</evidence>
<dbReference type="STRING" id="74873.A0A084VCA5"/>
<keyword evidence="6" id="KW-0391">Immunity</keyword>
<evidence type="ECO:0000256" key="6">
    <source>
        <dbReference type="ARBA" id="ARBA00022859"/>
    </source>
</evidence>
<evidence type="ECO:0000313" key="12">
    <source>
        <dbReference type="Proteomes" id="UP000030765"/>
    </source>
</evidence>
<feature type="chain" id="PRO_5001783318" evidence="8">
    <location>
        <begin position="21"/>
        <end position="132"/>
    </location>
</feature>
<comment type="similarity">
    <text evidence="2">Belongs to the attacin/sarcotoxin-2 family.</text>
</comment>
<keyword evidence="7" id="KW-0044">Antibiotic</keyword>
<evidence type="ECO:0000259" key="9">
    <source>
        <dbReference type="Pfam" id="PF03769"/>
    </source>
</evidence>
<dbReference type="EnsemblMetazoa" id="ASIC002443-RA">
    <property type="protein sequence ID" value="ASIC002443-PA"/>
    <property type="gene ID" value="ASIC002443"/>
</dbReference>
<dbReference type="InterPro" id="IPR005521">
    <property type="entry name" value="Attacin_C"/>
</dbReference>
<keyword evidence="3" id="KW-0964">Secreted</keyword>
<evidence type="ECO:0000313" key="11">
    <source>
        <dbReference type="EnsemblMetazoa" id="ASIC002443-PA"/>
    </source>
</evidence>
<feature type="signal peptide" evidence="8">
    <location>
        <begin position="1"/>
        <end position="20"/>
    </location>
</feature>
<name>A0A084VCA5_ANOSI</name>
<gene>
    <name evidence="10" type="ORF">ZHAS_00002443</name>
</gene>
<reference evidence="10 12" key="1">
    <citation type="journal article" date="2014" name="BMC Genomics">
        <title>Genome sequence of Anopheles sinensis provides insight into genetics basis of mosquito competence for malaria parasites.</title>
        <authorList>
            <person name="Zhou D."/>
            <person name="Zhang D."/>
            <person name="Ding G."/>
            <person name="Shi L."/>
            <person name="Hou Q."/>
            <person name="Ye Y."/>
            <person name="Xu Y."/>
            <person name="Zhou H."/>
            <person name="Xiong C."/>
            <person name="Li S."/>
            <person name="Yu J."/>
            <person name="Hong S."/>
            <person name="Yu X."/>
            <person name="Zou P."/>
            <person name="Chen C."/>
            <person name="Chang X."/>
            <person name="Wang W."/>
            <person name="Lv Y."/>
            <person name="Sun Y."/>
            <person name="Ma L."/>
            <person name="Shen B."/>
            <person name="Zhu C."/>
        </authorList>
    </citation>
    <scope>NUCLEOTIDE SEQUENCE [LARGE SCALE GENOMIC DNA]</scope>
</reference>
<dbReference type="AlphaFoldDB" id="A0A084VCA5"/>
<feature type="domain" description="Attacin C-terminal" evidence="9">
    <location>
        <begin position="66"/>
        <end position="132"/>
    </location>
</feature>
<dbReference type="GO" id="GO:0005576">
    <property type="term" value="C:extracellular region"/>
    <property type="evidence" value="ECO:0007669"/>
    <property type="project" value="UniProtKB-SubCell"/>
</dbReference>
<dbReference type="EMBL" id="KE524589">
    <property type="protein sequence ID" value="KFB35599.1"/>
    <property type="molecule type" value="Genomic_DNA"/>
</dbReference>
<organism evidence="10">
    <name type="scientific">Anopheles sinensis</name>
    <name type="common">Mosquito</name>
    <dbReference type="NCBI Taxonomy" id="74873"/>
    <lineage>
        <taxon>Eukaryota</taxon>
        <taxon>Metazoa</taxon>
        <taxon>Ecdysozoa</taxon>
        <taxon>Arthropoda</taxon>
        <taxon>Hexapoda</taxon>
        <taxon>Insecta</taxon>
        <taxon>Pterygota</taxon>
        <taxon>Neoptera</taxon>
        <taxon>Endopterygota</taxon>
        <taxon>Diptera</taxon>
        <taxon>Nematocera</taxon>
        <taxon>Culicoidea</taxon>
        <taxon>Culicidae</taxon>
        <taxon>Anophelinae</taxon>
        <taxon>Anopheles</taxon>
    </lineage>
</organism>
<sequence length="132" mass="14817">MKLVWVLYGFFLICAPFLSAKPLQDGELWKQNIWVCANFLSDHLWLWNGSTRSSLYAQERHRIKRQFSLNLGATHEDGYGTDVNAEAIASLWKSTSGNTKLDGSATYTQHFGGMAGDGKPRISGLLSFSHNY</sequence>
<comment type="subcellular location">
    <subcellularLocation>
        <location evidence="1">Secreted</location>
    </subcellularLocation>
</comment>
<dbReference type="GO" id="GO:0045087">
    <property type="term" value="P:innate immune response"/>
    <property type="evidence" value="ECO:0007669"/>
    <property type="project" value="UniProtKB-KW"/>
</dbReference>